<proteinExistence type="predicted"/>
<dbReference type="Proteomes" id="UP000198853">
    <property type="component" value="Unassembled WGS sequence"/>
</dbReference>
<evidence type="ECO:0000313" key="2">
    <source>
        <dbReference type="Proteomes" id="UP000198853"/>
    </source>
</evidence>
<organism evidence="1 2">
    <name type="scientific">Natribacillus halophilus</name>
    <dbReference type="NCBI Taxonomy" id="549003"/>
    <lineage>
        <taxon>Bacteria</taxon>
        <taxon>Bacillati</taxon>
        <taxon>Bacillota</taxon>
        <taxon>Bacilli</taxon>
        <taxon>Bacillales</taxon>
        <taxon>Bacillaceae</taxon>
        <taxon>Natribacillus</taxon>
    </lineage>
</organism>
<protein>
    <submittedName>
        <fullName evidence="1">Uncharacterized protein</fullName>
    </submittedName>
</protein>
<dbReference type="EMBL" id="FNEN01000001">
    <property type="protein sequence ID" value="SDI34299.1"/>
    <property type="molecule type" value="Genomic_DNA"/>
</dbReference>
<reference evidence="1 2" key="1">
    <citation type="submission" date="2016-10" db="EMBL/GenBank/DDBJ databases">
        <authorList>
            <person name="de Groot N.N."/>
        </authorList>
    </citation>
    <scope>NUCLEOTIDE SEQUENCE [LARGE SCALE GENOMIC DNA]</scope>
    <source>
        <strain evidence="1 2">DSM 21771</strain>
    </source>
</reference>
<feature type="non-terminal residue" evidence="1">
    <location>
        <position position="57"/>
    </location>
</feature>
<accession>A0A1G8JSQ0</accession>
<gene>
    <name evidence="1" type="ORF">SAMN04488123_101378</name>
</gene>
<name>A0A1G8JSQ0_9BACI</name>
<dbReference type="AlphaFoldDB" id="A0A1G8JSQ0"/>
<sequence length="57" mass="6355">MQQQTAFIQGKPPHLSPRWKAFAMKGTGQVMLSLNGQAERSVRDEILDFIPQMPDGA</sequence>
<keyword evidence="2" id="KW-1185">Reference proteome</keyword>
<evidence type="ECO:0000313" key="1">
    <source>
        <dbReference type="EMBL" id="SDI34299.1"/>
    </source>
</evidence>